<dbReference type="EMBL" id="JH597770">
    <property type="protein sequence ID" value="EHP68626.1"/>
    <property type="molecule type" value="Genomic_DNA"/>
</dbReference>
<dbReference type="Proteomes" id="UP000003980">
    <property type="component" value="Unassembled WGS sequence"/>
</dbReference>
<dbReference type="OrthoDB" id="43595at2157"/>
<accession>H2C900</accession>
<evidence type="ECO:0000313" key="4">
    <source>
        <dbReference type="Proteomes" id="UP000003980"/>
    </source>
</evidence>
<evidence type="ECO:0000256" key="1">
    <source>
        <dbReference type="SAM" id="MobiDB-lite"/>
    </source>
</evidence>
<name>H2C900_9CREN</name>
<dbReference type="eggNOG" id="arCOG05912">
    <property type="taxonomic scope" value="Archaea"/>
</dbReference>
<feature type="transmembrane region" description="Helical" evidence="2">
    <location>
        <begin position="93"/>
        <end position="113"/>
    </location>
</feature>
<proteinExistence type="predicted"/>
<feature type="transmembrane region" description="Helical" evidence="2">
    <location>
        <begin position="133"/>
        <end position="151"/>
    </location>
</feature>
<keyword evidence="4" id="KW-1185">Reference proteome</keyword>
<keyword evidence="2" id="KW-1133">Transmembrane helix</keyword>
<organism evidence="3 4">
    <name type="scientific">Metallosphaera yellowstonensis MK1</name>
    <dbReference type="NCBI Taxonomy" id="671065"/>
    <lineage>
        <taxon>Archaea</taxon>
        <taxon>Thermoproteota</taxon>
        <taxon>Thermoprotei</taxon>
        <taxon>Sulfolobales</taxon>
        <taxon>Sulfolobaceae</taxon>
        <taxon>Metallosphaera</taxon>
    </lineage>
</organism>
<dbReference type="STRING" id="671065.MetMK1DRAFT_00030690"/>
<gene>
    <name evidence="3" type="ORF">MetMK1DRAFT_00030690</name>
</gene>
<dbReference type="HOGENOM" id="CLU_1665578_0_0_2"/>
<reference evidence="3 4" key="1">
    <citation type="submission" date="2012-01" db="EMBL/GenBank/DDBJ databases">
        <title>Improved High-Quality Draft sequence of Metallosphaera yellowstonensis MK1.</title>
        <authorList>
            <consortium name="US DOE Joint Genome Institute"/>
            <person name="Lucas S."/>
            <person name="Han J."/>
            <person name="Cheng J.-F."/>
            <person name="Goodwin L."/>
            <person name="Pitluck S."/>
            <person name="Peters L."/>
            <person name="Teshima H."/>
            <person name="Detter J.C."/>
            <person name="Han C."/>
            <person name="Tapia R."/>
            <person name="Land M."/>
            <person name="Hauser L."/>
            <person name="Kyrpides N."/>
            <person name="Kozubal M."/>
            <person name="Macur R.E."/>
            <person name="Jay Z."/>
            <person name="Inskeep W."/>
            <person name="Woyke T."/>
        </authorList>
    </citation>
    <scope>NUCLEOTIDE SEQUENCE [LARGE SCALE GENOMIC DNA]</scope>
    <source>
        <strain evidence="3 4">MK1</strain>
    </source>
</reference>
<feature type="compositionally biased region" description="Polar residues" evidence="1">
    <location>
        <begin position="162"/>
        <end position="173"/>
    </location>
</feature>
<evidence type="ECO:0000256" key="2">
    <source>
        <dbReference type="SAM" id="Phobius"/>
    </source>
</evidence>
<sequence>MTLGSKAYHEVSTKEYVLYSLAGAVGFVILTLPLAGLAPLDEPKVYAYGNAYYNLGIPVGISFSAFINLMIFIVGVLLFWGSGSLAKNLVIDSSALSFASLNYLNYYLIWYVWHPQMTFLPLFVETRYNGVSALQLDLGQVVLIILVYRLIKRARRPRPQSGLDSVNPVNESPQPGGVQK</sequence>
<dbReference type="AlphaFoldDB" id="H2C900"/>
<dbReference type="RefSeq" id="WP_009075250.1">
    <property type="nucleotide sequence ID" value="NZ_JH597770.1"/>
</dbReference>
<feature type="transmembrane region" description="Helical" evidence="2">
    <location>
        <begin position="55"/>
        <end position="81"/>
    </location>
</feature>
<feature type="transmembrane region" description="Helical" evidence="2">
    <location>
        <begin position="16"/>
        <end position="35"/>
    </location>
</feature>
<keyword evidence="2" id="KW-0812">Transmembrane</keyword>
<keyword evidence="2" id="KW-0472">Membrane</keyword>
<evidence type="ECO:0000313" key="3">
    <source>
        <dbReference type="EMBL" id="EHP68626.1"/>
    </source>
</evidence>
<feature type="region of interest" description="Disordered" evidence="1">
    <location>
        <begin position="158"/>
        <end position="180"/>
    </location>
</feature>
<protein>
    <submittedName>
        <fullName evidence="3">Uncharacterized protein</fullName>
    </submittedName>
</protein>